<evidence type="ECO:0000313" key="2">
    <source>
        <dbReference type="Proteomes" id="UP000009222"/>
    </source>
</evidence>
<organism evidence="1 2">
    <name type="scientific">Leadbettera azotonutricia (strain ATCC BAA-888 / DSM 13862 / ZAS-9)</name>
    <name type="common">Treponema azotonutricium</name>
    <dbReference type="NCBI Taxonomy" id="545695"/>
    <lineage>
        <taxon>Bacteria</taxon>
        <taxon>Pseudomonadati</taxon>
        <taxon>Spirochaetota</taxon>
        <taxon>Spirochaetia</taxon>
        <taxon>Spirochaetales</taxon>
        <taxon>Breznakiellaceae</taxon>
        <taxon>Leadbettera</taxon>
    </lineage>
</organism>
<gene>
    <name evidence="1" type="ordered locus">TREAZ_1926</name>
</gene>
<dbReference type="KEGG" id="taz:TREAZ_1926"/>
<reference evidence="2" key="1">
    <citation type="submission" date="2009-12" db="EMBL/GenBank/DDBJ databases">
        <title>Complete sequence of Treponema azotonutricium strain ZAS-9.</title>
        <authorList>
            <person name="Tetu S.G."/>
            <person name="Matson E."/>
            <person name="Ren Q."/>
            <person name="Seshadri R."/>
            <person name="Elbourne L."/>
            <person name="Hassan K.A."/>
            <person name="Durkin A."/>
            <person name="Radune D."/>
            <person name="Mohamoud Y."/>
            <person name="Shay R."/>
            <person name="Jin S."/>
            <person name="Zhang X."/>
            <person name="Lucey K."/>
            <person name="Ballor N.R."/>
            <person name="Ottesen E."/>
            <person name="Rosenthal R."/>
            <person name="Allen A."/>
            <person name="Leadbetter J.R."/>
            <person name="Paulsen I.T."/>
        </authorList>
    </citation>
    <scope>NUCLEOTIDE SEQUENCE [LARGE SCALE GENOMIC DNA]</scope>
    <source>
        <strain evidence="2">ATCC BAA-888 / DSM 13862 / ZAS-9</strain>
    </source>
</reference>
<name>F5YAS8_LEAAZ</name>
<evidence type="ECO:0000313" key="1">
    <source>
        <dbReference type="EMBL" id="AEF80920.1"/>
    </source>
</evidence>
<reference evidence="1 2" key="2">
    <citation type="journal article" date="2011" name="ISME J.">
        <title>RNA-seq reveals cooperative metabolic interactions between two termite-gut spirochete species in co-culture.</title>
        <authorList>
            <person name="Rosenthal A.Z."/>
            <person name="Matson E.G."/>
            <person name="Eldar A."/>
            <person name="Leadbetter J.R."/>
        </authorList>
    </citation>
    <scope>NUCLEOTIDE SEQUENCE [LARGE SCALE GENOMIC DNA]</scope>
    <source>
        <strain evidence="2">ATCC BAA-888 / DSM 13862 / ZAS-9</strain>
    </source>
</reference>
<dbReference type="EMBL" id="CP001841">
    <property type="protein sequence ID" value="AEF80920.1"/>
    <property type="molecule type" value="Genomic_DNA"/>
</dbReference>
<dbReference type="AlphaFoldDB" id="F5YAS8"/>
<proteinExistence type="predicted"/>
<accession>F5YAS8</accession>
<dbReference type="Proteomes" id="UP000009222">
    <property type="component" value="Chromosome"/>
</dbReference>
<keyword evidence="2" id="KW-1185">Reference proteome</keyword>
<protein>
    <submittedName>
        <fullName evidence="1">Uncharacterized protein</fullName>
    </submittedName>
</protein>
<dbReference type="InParanoid" id="F5YAS8"/>
<sequence length="37" mass="4405">MCLDKTINQSLRTLKYRTILSKFVKHYGFFKNILVKG</sequence>
<dbReference type="HOGENOM" id="CLU_3349862_0_0_12"/>
<dbReference type="STRING" id="545695.TREAZ_1926"/>